<reference evidence="2" key="1">
    <citation type="submission" date="2020-07" db="EMBL/GenBank/DDBJ databases">
        <title>Huge and variable diversity of episymbiotic CPR bacteria and DPANN archaea in groundwater ecosystems.</title>
        <authorList>
            <person name="He C.Y."/>
            <person name="Keren R."/>
            <person name="Whittaker M."/>
            <person name="Farag I.F."/>
            <person name="Doudna J."/>
            <person name="Cate J.H.D."/>
            <person name="Banfield J.F."/>
        </authorList>
    </citation>
    <scope>NUCLEOTIDE SEQUENCE</scope>
    <source>
        <strain evidence="2">NC_groundwater_672_Ag_B-0.1um_62_36</strain>
    </source>
</reference>
<name>A0A932FVK0_UNCTE</name>
<proteinExistence type="predicted"/>
<protein>
    <recommendedName>
        <fullName evidence="4">Alginate export domain-containing protein</fullName>
    </recommendedName>
</protein>
<organism evidence="2 3">
    <name type="scientific">Tectimicrobiota bacterium</name>
    <dbReference type="NCBI Taxonomy" id="2528274"/>
    <lineage>
        <taxon>Bacteria</taxon>
        <taxon>Pseudomonadati</taxon>
        <taxon>Nitrospinota/Tectimicrobiota group</taxon>
        <taxon>Candidatus Tectimicrobiota</taxon>
    </lineage>
</organism>
<dbReference type="InterPro" id="IPR010727">
    <property type="entry name" value="DUF1302"/>
</dbReference>
<evidence type="ECO:0000313" key="2">
    <source>
        <dbReference type="EMBL" id="MBI2876810.1"/>
    </source>
</evidence>
<sequence>MRKGAIIALLAVILSLSGSATALARMEFHLGEEGKLRLLVEGTFYNQSLLRSRDFQWDKNMSLVSSRFVPQLEFTLENLITDLGPIDKIDFHTEVRPVYEGIYDMRKDHWGDDASEFIDKPVGHYENRARPARNAGNFRLMDFRALERTLGLPANALGPNIPFDRLHGYKQNLTRSQLRWERTDAFDDWPFRELYFDVTAGKHWLRLGKQQIVWGKADNFRLQDIPNPVDFGIHSFLESWEDIRIPQWYINYQYQFGPRGPFENVALQLITSLDGFEPIGIGQVGQPWATVLSYEGGRTGTAVYNYTKALRNDQIRANRNGTAPSLFNVFTG</sequence>
<feature type="chain" id="PRO_5037917695" description="Alginate export domain-containing protein" evidence="1">
    <location>
        <begin position="25"/>
        <end position="332"/>
    </location>
</feature>
<evidence type="ECO:0000256" key="1">
    <source>
        <dbReference type="SAM" id="SignalP"/>
    </source>
</evidence>
<accession>A0A932FVK0</accession>
<dbReference type="Pfam" id="PF06980">
    <property type="entry name" value="DUF1302"/>
    <property type="match status" value="1"/>
</dbReference>
<dbReference type="AlphaFoldDB" id="A0A932FVK0"/>
<dbReference type="EMBL" id="JACPRF010000241">
    <property type="protein sequence ID" value="MBI2876810.1"/>
    <property type="molecule type" value="Genomic_DNA"/>
</dbReference>
<dbReference type="Proteomes" id="UP000769766">
    <property type="component" value="Unassembled WGS sequence"/>
</dbReference>
<evidence type="ECO:0000313" key="3">
    <source>
        <dbReference type="Proteomes" id="UP000769766"/>
    </source>
</evidence>
<comment type="caution">
    <text evidence="2">The sequence shown here is derived from an EMBL/GenBank/DDBJ whole genome shotgun (WGS) entry which is preliminary data.</text>
</comment>
<feature type="non-terminal residue" evidence="2">
    <location>
        <position position="332"/>
    </location>
</feature>
<keyword evidence="1" id="KW-0732">Signal</keyword>
<evidence type="ECO:0008006" key="4">
    <source>
        <dbReference type="Google" id="ProtNLM"/>
    </source>
</evidence>
<gene>
    <name evidence="2" type="ORF">HYY20_08010</name>
</gene>
<feature type="signal peptide" evidence="1">
    <location>
        <begin position="1"/>
        <end position="24"/>
    </location>
</feature>